<dbReference type="VEuPathDB" id="FungiDB:SPSK_03705"/>
<dbReference type="Proteomes" id="UP000033710">
    <property type="component" value="Unassembled WGS sequence"/>
</dbReference>
<dbReference type="AlphaFoldDB" id="A0A0F2LYW7"/>
<gene>
    <name evidence="2" type="ORF">SPSK_03705</name>
</gene>
<protein>
    <submittedName>
        <fullName evidence="2">Uncharacterized protein</fullName>
    </submittedName>
</protein>
<organism evidence="2 3">
    <name type="scientific">Sporothrix schenckii 1099-18</name>
    <dbReference type="NCBI Taxonomy" id="1397361"/>
    <lineage>
        <taxon>Eukaryota</taxon>
        <taxon>Fungi</taxon>
        <taxon>Dikarya</taxon>
        <taxon>Ascomycota</taxon>
        <taxon>Pezizomycotina</taxon>
        <taxon>Sordariomycetes</taxon>
        <taxon>Sordariomycetidae</taxon>
        <taxon>Ophiostomatales</taxon>
        <taxon>Ophiostomataceae</taxon>
        <taxon>Sporothrix</taxon>
    </lineage>
</organism>
<sequence length="105" mass="11347">MFFRRATTLVLLCTLPTKAARLDTRNRKFTDQTAEAEISVFNHSLAVLAGQSIGASTPNSQPGPLLCPTGVCADDSYWVCTNHVPKVVEAMESAALKKRIAVLDV</sequence>
<name>A0A0F2LYW7_SPOSC</name>
<reference evidence="2 3" key="2">
    <citation type="journal article" date="2015" name="Eukaryot. Cell">
        <title>Asexual propagation of a virulent clone complex in a human and feline outbreak of sporotrichosis.</title>
        <authorList>
            <person name="Teixeira Mde M."/>
            <person name="Rodrigues A.M."/>
            <person name="Tsui C.K."/>
            <person name="de Almeida L.G."/>
            <person name="Van Diepeningen A.D."/>
            <person name="van den Ende B.G."/>
            <person name="Fernandes G.F."/>
            <person name="Kano R."/>
            <person name="Hamelin R.C."/>
            <person name="Lopes-Bezerra L.M."/>
            <person name="Vasconcelos A.T."/>
            <person name="de Hoog S."/>
            <person name="de Camargo Z.P."/>
            <person name="Felipe M.S."/>
        </authorList>
    </citation>
    <scope>NUCLEOTIDE SEQUENCE [LARGE SCALE GENOMIC DNA]</scope>
    <source>
        <strain evidence="2 3">1099-18</strain>
    </source>
</reference>
<feature type="chain" id="PRO_5002454712" evidence="1">
    <location>
        <begin position="20"/>
        <end position="105"/>
    </location>
</feature>
<reference evidence="2 3" key="1">
    <citation type="journal article" date="2014" name="BMC Genomics">
        <title>Comparative genomics of the major fungal agents of human and animal Sporotrichosis: Sporothrix schenckii and Sporothrix brasiliensis.</title>
        <authorList>
            <person name="Teixeira M.M."/>
            <person name="de Almeida L.G."/>
            <person name="Kubitschek-Barreira P."/>
            <person name="Alves F.L."/>
            <person name="Kioshima E.S."/>
            <person name="Abadio A.K."/>
            <person name="Fernandes L."/>
            <person name="Derengowski L.S."/>
            <person name="Ferreira K.S."/>
            <person name="Souza R.C."/>
            <person name="Ruiz J.C."/>
            <person name="de Andrade N.C."/>
            <person name="Paes H.C."/>
            <person name="Nicola A.M."/>
            <person name="Albuquerque P."/>
            <person name="Gerber A.L."/>
            <person name="Martins V.P."/>
            <person name="Peconick L.D."/>
            <person name="Neto A.V."/>
            <person name="Chaucanez C.B."/>
            <person name="Silva P.A."/>
            <person name="Cunha O.L."/>
            <person name="de Oliveira F.F."/>
            <person name="dos Santos T.C."/>
            <person name="Barros A.L."/>
            <person name="Soares M.A."/>
            <person name="de Oliveira L.M."/>
            <person name="Marini M.M."/>
            <person name="Villalobos-Duno H."/>
            <person name="Cunha M.M."/>
            <person name="de Hoog S."/>
            <person name="da Silveira J.F."/>
            <person name="Henrissat B."/>
            <person name="Nino-Vega G.A."/>
            <person name="Cisalpino P.S."/>
            <person name="Mora-Montes H.M."/>
            <person name="Almeida S.R."/>
            <person name="Stajich J.E."/>
            <person name="Lopes-Bezerra L.M."/>
            <person name="Vasconcelos A.T."/>
            <person name="Felipe M.S."/>
        </authorList>
    </citation>
    <scope>NUCLEOTIDE SEQUENCE [LARGE SCALE GENOMIC DNA]</scope>
    <source>
        <strain evidence="2 3">1099-18</strain>
    </source>
</reference>
<dbReference type="GeneID" id="27665816"/>
<evidence type="ECO:0000313" key="2">
    <source>
        <dbReference type="EMBL" id="KJR82024.1"/>
    </source>
</evidence>
<comment type="caution">
    <text evidence="2">The sequence shown here is derived from an EMBL/GenBank/DDBJ whole genome shotgun (WGS) entry which is preliminary data.</text>
</comment>
<evidence type="ECO:0000313" key="3">
    <source>
        <dbReference type="Proteomes" id="UP000033710"/>
    </source>
</evidence>
<accession>A0A0F2LYW7</accession>
<dbReference type="KEGG" id="ssck:SPSK_03705"/>
<dbReference type="RefSeq" id="XP_016584700.1">
    <property type="nucleotide sequence ID" value="XM_016730539.1"/>
</dbReference>
<evidence type="ECO:0000256" key="1">
    <source>
        <dbReference type="SAM" id="SignalP"/>
    </source>
</evidence>
<feature type="signal peptide" evidence="1">
    <location>
        <begin position="1"/>
        <end position="19"/>
    </location>
</feature>
<dbReference type="EMBL" id="AXCR01000010">
    <property type="protein sequence ID" value="KJR82024.1"/>
    <property type="molecule type" value="Genomic_DNA"/>
</dbReference>
<keyword evidence="1" id="KW-0732">Signal</keyword>
<proteinExistence type="predicted"/>